<organism evidence="21 22">
    <name type="scientific">Caenorhabditis briggsae</name>
    <dbReference type="NCBI Taxonomy" id="6238"/>
    <lineage>
        <taxon>Eukaryota</taxon>
        <taxon>Metazoa</taxon>
        <taxon>Ecdysozoa</taxon>
        <taxon>Nematoda</taxon>
        <taxon>Chromadorea</taxon>
        <taxon>Rhabditida</taxon>
        <taxon>Rhabditina</taxon>
        <taxon>Rhabditomorpha</taxon>
        <taxon>Rhabditoidea</taxon>
        <taxon>Rhabditidae</taxon>
        <taxon>Peloderinae</taxon>
        <taxon>Caenorhabditis</taxon>
    </lineage>
</organism>
<evidence type="ECO:0000313" key="22">
    <source>
        <dbReference type="Proteomes" id="UP000827892"/>
    </source>
</evidence>
<keyword evidence="7 20" id="KW-1133">Transmembrane helix</keyword>
<comment type="function">
    <text evidence="13">An odorant receptor which affects chemotaxis to the volatile odorant diacetyl. Specifies AWA neuronal cell fate via the odr-7 pathway.</text>
</comment>
<dbReference type="GO" id="GO:0060170">
    <property type="term" value="C:ciliary membrane"/>
    <property type="evidence" value="ECO:0007669"/>
    <property type="project" value="UniProtKB-SubCell"/>
</dbReference>
<gene>
    <name evidence="21" type="ORF">L3Y34_008503</name>
</gene>
<keyword evidence="10" id="KW-0675">Receptor</keyword>
<dbReference type="InterPro" id="IPR019428">
    <property type="entry name" value="7TM_GPCR_serpentine_rcpt_Str"/>
</dbReference>
<protein>
    <recommendedName>
        <fullName evidence="16">Serpentine receptor class r-10</fullName>
    </recommendedName>
    <alternativeName>
        <fullName evidence="17">Odorant response abnormal protein 10</fullName>
    </alternativeName>
    <alternativeName>
        <fullName evidence="18">Olfactory receptor 10</fullName>
    </alternativeName>
</protein>
<feature type="region of interest" description="Disordered" evidence="19">
    <location>
        <begin position="329"/>
        <end position="352"/>
    </location>
</feature>
<evidence type="ECO:0000256" key="11">
    <source>
        <dbReference type="ARBA" id="ARBA00023180"/>
    </source>
</evidence>
<evidence type="ECO:0000256" key="19">
    <source>
        <dbReference type="SAM" id="MobiDB-lite"/>
    </source>
</evidence>
<evidence type="ECO:0000256" key="10">
    <source>
        <dbReference type="ARBA" id="ARBA00023170"/>
    </source>
</evidence>
<dbReference type="PANTHER" id="PTHR22943:SF254">
    <property type="entry name" value="SEVEN TM RECEPTOR"/>
    <property type="match status" value="1"/>
</dbReference>
<feature type="transmembrane region" description="Helical" evidence="20">
    <location>
        <begin position="13"/>
        <end position="33"/>
    </location>
</feature>
<evidence type="ECO:0000313" key="21">
    <source>
        <dbReference type="EMBL" id="ULT90185.1"/>
    </source>
</evidence>
<keyword evidence="6" id="KW-0552">Olfaction</keyword>
<evidence type="ECO:0000256" key="7">
    <source>
        <dbReference type="ARBA" id="ARBA00022989"/>
    </source>
</evidence>
<keyword evidence="4" id="KW-0716">Sensory transduction</keyword>
<keyword evidence="9 20" id="KW-0472">Membrane</keyword>
<accession>A0AAE9A5S2</accession>
<evidence type="ECO:0000256" key="1">
    <source>
        <dbReference type="ARBA" id="ARBA00004272"/>
    </source>
</evidence>
<dbReference type="Proteomes" id="UP000827892">
    <property type="component" value="Chromosome V"/>
</dbReference>
<dbReference type="SUPFAM" id="SSF81321">
    <property type="entry name" value="Family A G protein-coupled receptor-like"/>
    <property type="match status" value="1"/>
</dbReference>
<comment type="subunit">
    <text evidence="15">Interacts with odr-4.</text>
</comment>
<evidence type="ECO:0000256" key="2">
    <source>
        <dbReference type="ARBA" id="ARBA00022475"/>
    </source>
</evidence>
<evidence type="ECO:0000256" key="8">
    <source>
        <dbReference type="ARBA" id="ARBA00023069"/>
    </source>
</evidence>
<evidence type="ECO:0000256" key="16">
    <source>
        <dbReference type="ARBA" id="ARBA00067967"/>
    </source>
</evidence>
<dbReference type="FunFam" id="1.20.1070.10:FF:000128">
    <property type="entry name" value="Seven TM Receptor"/>
    <property type="match status" value="1"/>
</dbReference>
<dbReference type="AlphaFoldDB" id="A0AAE9A5S2"/>
<evidence type="ECO:0000256" key="14">
    <source>
        <dbReference type="ARBA" id="ARBA00061678"/>
    </source>
</evidence>
<evidence type="ECO:0000256" key="20">
    <source>
        <dbReference type="SAM" id="Phobius"/>
    </source>
</evidence>
<feature type="transmembrane region" description="Helical" evidence="20">
    <location>
        <begin position="285"/>
        <end position="302"/>
    </location>
</feature>
<evidence type="ECO:0000256" key="18">
    <source>
        <dbReference type="ARBA" id="ARBA00082489"/>
    </source>
</evidence>
<keyword evidence="5 20" id="KW-0812">Transmembrane</keyword>
<feature type="transmembrane region" description="Helical" evidence="20">
    <location>
        <begin position="203"/>
        <end position="226"/>
    </location>
</feature>
<comment type="subcellular location">
    <subcellularLocation>
        <location evidence="1">Cell projection</location>
        <location evidence="1">Cilium membrane</location>
        <topology evidence="1">Multi-pass membrane protein</topology>
    </subcellularLocation>
</comment>
<dbReference type="Pfam" id="PF10326">
    <property type="entry name" value="7TM_GPCR_Str"/>
    <property type="match status" value="1"/>
</dbReference>
<keyword evidence="2" id="KW-1003">Cell membrane</keyword>
<keyword evidence="3" id="KW-0145">Chemotaxis</keyword>
<evidence type="ECO:0000256" key="12">
    <source>
        <dbReference type="ARBA" id="ARBA00023273"/>
    </source>
</evidence>
<feature type="transmembrane region" description="Helical" evidence="20">
    <location>
        <begin position="45"/>
        <end position="68"/>
    </location>
</feature>
<dbReference type="EMBL" id="CP090895">
    <property type="protein sequence ID" value="ULT90185.1"/>
    <property type="molecule type" value="Genomic_DNA"/>
</dbReference>
<evidence type="ECO:0000256" key="5">
    <source>
        <dbReference type="ARBA" id="ARBA00022692"/>
    </source>
</evidence>
<evidence type="ECO:0000256" key="15">
    <source>
        <dbReference type="ARBA" id="ARBA00064300"/>
    </source>
</evidence>
<feature type="transmembrane region" description="Helical" evidence="20">
    <location>
        <begin position="253"/>
        <end position="279"/>
    </location>
</feature>
<feature type="transmembrane region" description="Helical" evidence="20">
    <location>
        <begin position="130"/>
        <end position="151"/>
    </location>
</feature>
<evidence type="ECO:0000256" key="13">
    <source>
        <dbReference type="ARBA" id="ARBA00054965"/>
    </source>
</evidence>
<dbReference type="PANTHER" id="PTHR22943">
    <property type="entry name" value="7-TRANSMEMBRANE DOMAIN RECEPTOR C.ELEGANS"/>
    <property type="match status" value="1"/>
</dbReference>
<evidence type="ECO:0000256" key="17">
    <source>
        <dbReference type="ARBA" id="ARBA00078653"/>
    </source>
</evidence>
<keyword evidence="12" id="KW-0966">Cell projection</keyword>
<dbReference type="GO" id="GO:0006935">
    <property type="term" value="P:chemotaxis"/>
    <property type="evidence" value="ECO:0007669"/>
    <property type="project" value="UniProtKB-KW"/>
</dbReference>
<reference evidence="21 22" key="1">
    <citation type="submission" date="2022-02" db="EMBL/GenBank/DDBJ databases">
        <title>Chromosome-level reference genomes for two strains of Caenorhabditis briggsae: an improved platform for comparative genomics.</title>
        <authorList>
            <person name="Stevens L."/>
            <person name="Andersen E.C."/>
        </authorList>
    </citation>
    <scope>NUCLEOTIDE SEQUENCE [LARGE SCALE GENOMIC DNA]</scope>
    <source>
        <strain evidence="21">QX1410_ONT</strain>
        <tissue evidence="21">Whole-organism</tissue>
    </source>
</reference>
<keyword evidence="11" id="KW-0325">Glycoprotein</keyword>
<evidence type="ECO:0000256" key="9">
    <source>
        <dbReference type="ARBA" id="ARBA00023136"/>
    </source>
</evidence>
<name>A0AAE9A5S2_CAEBR</name>
<evidence type="ECO:0000256" key="4">
    <source>
        <dbReference type="ARBA" id="ARBA00022606"/>
    </source>
</evidence>
<proteinExistence type="inferred from homology"/>
<evidence type="ECO:0000256" key="6">
    <source>
        <dbReference type="ARBA" id="ARBA00022725"/>
    </source>
</evidence>
<evidence type="ECO:0000256" key="3">
    <source>
        <dbReference type="ARBA" id="ARBA00022500"/>
    </source>
</evidence>
<dbReference type="GO" id="GO:0007608">
    <property type="term" value="P:sensory perception of smell"/>
    <property type="evidence" value="ECO:0007669"/>
    <property type="project" value="UniProtKB-KW"/>
</dbReference>
<comment type="similarity">
    <text evidence="14">Belongs to the nematode receptor-like protein str family.</text>
</comment>
<feature type="transmembrane region" description="Helical" evidence="20">
    <location>
        <begin position="88"/>
        <end position="118"/>
    </location>
</feature>
<sequence length="352" mass="39598">MIGKSWSVIQHNIQIEFAIMSLILNSTLIFLILRHSPKSLGAYKYLMIYISAFELFYSLMDIIVKPIFHSYGSTFLVMVSTKETGLSLKIALLLGAVYCGCFGASMAIFGIHFVYRYLVAAGSKLLEKISFWKIAFFLLIPVVYGAIWGWVAYDPVGQQPATGEHIKQENNILETFDLELEDMVYIGPYFYQKLPNGTYEVDIMSITGMSIVYIIVSSSFFTIFYFGIKCYRIISQLVPSTSSYRSKQLQSHLFWALVTQTMIPVILMHTPVTLVYAFALLDQDIGMLSGFVSMTIAAYPAIDPLPSLLIIPCYRGALKKYLPCCRRPKDTQQETTNPAGPRTASILSVKPT</sequence>
<keyword evidence="8" id="KW-0969">Cilium</keyword>